<evidence type="ECO:0000313" key="1">
    <source>
        <dbReference type="EMBL" id="OIT31938.1"/>
    </source>
</evidence>
<dbReference type="CDD" id="cd09272">
    <property type="entry name" value="RNase_HI_RT_Ty1"/>
    <property type="match status" value="1"/>
</dbReference>
<reference evidence="1" key="1">
    <citation type="submission" date="2016-11" db="EMBL/GenBank/DDBJ databases">
        <title>The genome of Nicotiana attenuata.</title>
        <authorList>
            <person name="Xu S."/>
            <person name="Brockmoeller T."/>
            <person name="Gaquerel E."/>
            <person name="Navarro A."/>
            <person name="Kuhl H."/>
            <person name="Gase K."/>
            <person name="Ling Z."/>
            <person name="Zhou W."/>
            <person name="Kreitzer C."/>
            <person name="Stanke M."/>
            <person name="Tang H."/>
            <person name="Lyons E."/>
            <person name="Pandey P."/>
            <person name="Pandey S.P."/>
            <person name="Timmermann B."/>
            <person name="Baldwin I.T."/>
        </authorList>
    </citation>
    <scope>NUCLEOTIDE SEQUENCE [LARGE SCALE GENOMIC DNA]</scope>
    <source>
        <strain evidence="1">UT</strain>
    </source>
</reference>
<dbReference type="Proteomes" id="UP000187609">
    <property type="component" value="Unassembled WGS sequence"/>
</dbReference>
<evidence type="ECO:0008006" key="3">
    <source>
        <dbReference type="Google" id="ProtNLM"/>
    </source>
</evidence>
<proteinExistence type="predicted"/>
<protein>
    <recommendedName>
        <fullName evidence="3">Retrovirus-related pol polyprotein from transposon tnt 1-94</fullName>
    </recommendedName>
</protein>
<sequence>MTWVELLVREIHYFSSSIPILWCDNLSATYLTANPIFHSRTKYMEINFYFTRDKVLGKSLSVRYVNSHNQVADALTKPLFKVRFHDLKCKLTVVPHPAQLER</sequence>
<evidence type="ECO:0000313" key="2">
    <source>
        <dbReference type="Proteomes" id="UP000187609"/>
    </source>
</evidence>
<dbReference type="AlphaFoldDB" id="A0A314KRF8"/>
<comment type="caution">
    <text evidence="1">The sequence shown here is derived from an EMBL/GenBank/DDBJ whole genome shotgun (WGS) entry which is preliminary data.</text>
</comment>
<feature type="non-terminal residue" evidence="1">
    <location>
        <position position="102"/>
    </location>
</feature>
<dbReference type="EMBL" id="MJEQ01001166">
    <property type="protein sequence ID" value="OIT31938.1"/>
    <property type="molecule type" value="Genomic_DNA"/>
</dbReference>
<keyword evidence="2" id="KW-1185">Reference proteome</keyword>
<dbReference type="STRING" id="49451.A0A314KRF8"/>
<accession>A0A314KRF8</accession>
<organism evidence="1 2">
    <name type="scientific">Nicotiana attenuata</name>
    <name type="common">Coyote tobacco</name>
    <dbReference type="NCBI Taxonomy" id="49451"/>
    <lineage>
        <taxon>Eukaryota</taxon>
        <taxon>Viridiplantae</taxon>
        <taxon>Streptophyta</taxon>
        <taxon>Embryophyta</taxon>
        <taxon>Tracheophyta</taxon>
        <taxon>Spermatophyta</taxon>
        <taxon>Magnoliopsida</taxon>
        <taxon>eudicotyledons</taxon>
        <taxon>Gunneridae</taxon>
        <taxon>Pentapetalae</taxon>
        <taxon>asterids</taxon>
        <taxon>lamiids</taxon>
        <taxon>Solanales</taxon>
        <taxon>Solanaceae</taxon>
        <taxon>Nicotianoideae</taxon>
        <taxon>Nicotianeae</taxon>
        <taxon>Nicotiana</taxon>
    </lineage>
</organism>
<dbReference type="Gramene" id="OIT31938">
    <property type="protein sequence ID" value="OIT31938"/>
    <property type="gene ID" value="A4A49_63465"/>
</dbReference>
<gene>
    <name evidence="1" type="ORF">A4A49_63465</name>
</gene>
<name>A0A314KRF8_NICAT</name>